<proteinExistence type="predicted"/>
<dbReference type="Proteomes" id="UP000478546">
    <property type="component" value="Unassembled WGS sequence"/>
</dbReference>
<dbReference type="EMBL" id="JAAEAA010000002">
    <property type="protein sequence ID" value="NDK54636.1"/>
    <property type="molecule type" value="Genomic_DNA"/>
</dbReference>
<evidence type="ECO:0000313" key="2">
    <source>
        <dbReference type="Proteomes" id="UP000478546"/>
    </source>
</evidence>
<dbReference type="AlphaFoldDB" id="A0A6B2H1Z5"/>
<dbReference type="RefSeq" id="WP_162344690.1">
    <property type="nucleotide sequence ID" value="NZ_JAAEAA010000002.1"/>
</dbReference>
<organism evidence="1 2">
    <name type="scientific">Pontibacter fetidus</name>
    <dbReference type="NCBI Taxonomy" id="2700082"/>
    <lineage>
        <taxon>Bacteria</taxon>
        <taxon>Pseudomonadati</taxon>
        <taxon>Bacteroidota</taxon>
        <taxon>Cytophagia</taxon>
        <taxon>Cytophagales</taxon>
        <taxon>Hymenobacteraceae</taxon>
        <taxon>Pontibacter</taxon>
    </lineage>
</organism>
<gene>
    <name evidence="1" type="ORF">GWO68_01790</name>
</gene>
<keyword evidence="2" id="KW-1185">Reference proteome</keyword>
<evidence type="ECO:0000313" key="1">
    <source>
        <dbReference type="EMBL" id="NDK54636.1"/>
    </source>
</evidence>
<accession>A0A6B2H1Z5</accession>
<protein>
    <submittedName>
        <fullName evidence="1">Uncharacterized protein</fullName>
    </submittedName>
</protein>
<reference evidence="1 2" key="1">
    <citation type="submission" date="2020-01" db="EMBL/GenBank/DDBJ databases">
        <authorList>
            <person name="Kim M.K."/>
        </authorList>
    </citation>
    <scope>NUCLEOTIDE SEQUENCE [LARGE SCALE GENOMIC DNA]</scope>
    <source>
        <strain evidence="1 2">BT213</strain>
    </source>
</reference>
<name>A0A6B2H1Z5_9BACT</name>
<comment type="caution">
    <text evidence="1">The sequence shown here is derived from an EMBL/GenBank/DDBJ whole genome shotgun (WGS) entry which is preliminary data.</text>
</comment>
<sequence>MVALLVQRQAMVLNVEGGQSFLILLYTHLFKFNLDKNLFLASKIDEMQFAGHLRYNGRD</sequence>